<dbReference type="PROSITE" id="PS00028">
    <property type="entry name" value="ZINC_FINGER_C2H2_1"/>
    <property type="match status" value="10"/>
</dbReference>
<dbReference type="FunFam" id="3.30.160.60:FF:000446">
    <property type="entry name" value="Zinc finger protein"/>
    <property type="match status" value="1"/>
</dbReference>
<dbReference type="GO" id="GO:0008170">
    <property type="term" value="F:N-methyltransferase activity"/>
    <property type="evidence" value="ECO:0007669"/>
    <property type="project" value="UniProtKB-ARBA"/>
</dbReference>
<evidence type="ECO:0000256" key="3">
    <source>
        <dbReference type="ARBA" id="ARBA00022771"/>
    </source>
</evidence>
<dbReference type="PROSITE" id="PS50157">
    <property type="entry name" value="ZINC_FINGER_C2H2_2"/>
    <property type="match status" value="10"/>
</dbReference>
<feature type="domain" description="SET" evidence="8">
    <location>
        <begin position="304"/>
        <end position="428"/>
    </location>
</feature>
<protein>
    <recommendedName>
        <fullName evidence="11">PR domain zinc finger protein 10</fullName>
    </recommendedName>
</protein>
<dbReference type="GO" id="GO:0008270">
    <property type="term" value="F:zinc ion binding"/>
    <property type="evidence" value="ECO:0007669"/>
    <property type="project" value="UniProtKB-KW"/>
</dbReference>
<dbReference type="GO" id="GO:0008757">
    <property type="term" value="F:S-adenosylmethionine-dependent methyltransferase activity"/>
    <property type="evidence" value="ECO:0007669"/>
    <property type="project" value="UniProtKB-ARBA"/>
</dbReference>
<keyword evidence="1" id="KW-0479">Metal-binding</keyword>
<reference evidence="9" key="1">
    <citation type="submission" date="2020-11" db="EMBL/GenBank/DDBJ databases">
        <authorList>
            <person name="Tran Van P."/>
        </authorList>
    </citation>
    <scope>NUCLEOTIDE SEQUENCE</scope>
</reference>
<dbReference type="InterPro" id="IPR013087">
    <property type="entry name" value="Znf_C2H2_type"/>
</dbReference>
<evidence type="ECO:0008006" key="11">
    <source>
        <dbReference type="Google" id="ProtNLM"/>
    </source>
</evidence>
<feature type="domain" description="C2H2-type" evidence="7">
    <location>
        <begin position="525"/>
        <end position="552"/>
    </location>
</feature>
<organism evidence="9">
    <name type="scientific">Oppiella nova</name>
    <dbReference type="NCBI Taxonomy" id="334625"/>
    <lineage>
        <taxon>Eukaryota</taxon>
        <taxon>Metazoa</taxon>
        <taxon>Ecdysozoa</taxon>
        <taxon>Arthropoda</taxon>
        <taxon>Chelicerata</taxon>
        <taxon>Arachnida</taxon>
        <taxon>Acari</taxon>
        <taxon>Acariformes</taxon>
        <taxon>Sarcoptiformes</taxon>
        <taxon>Oribatida</taxon>
        <taxon>Brachypylina</taxon>
        <taxon>Oppioidea</taxon>
        <taxon>Oppiidae</taxon>
        <taxon>Oppiella</taxon>
    </lineage>
</organism>
<evidence type="ECO:0000256" key="6">
    <source>
        <dbReference type="SAM" id="MobiDB-lite"/>
    </source>
</evidence>
<evidence type="ECO:0000313" key="10">
    <source>
        <dbReference type="Proteomes" id="UP000728032"/>
    </source>
</evidence>
<dbReference type="AlphaFoldDB" id="A0A7R9LB78"/>
<dbReference type="InterPro" id="IPR001214">
    <property type="entry name" value="SET_dom"/>
</dbReference>
<dbReference type="Proteomes" id="UP000728032">
    <property type="component" value="Unassembled WGS sequence"/>
</dbReference>
<dbReference type="Gene3D" id="3.30.160.60">
    <property type="entry name" value="Classic Zinc Finger"/>
    <property type="match status" value="7"/>
</dbReference>
<keyword evidence="3 5" id="KW-0863">Zinc-finger</keyword>
<feature type="domain" description="C2H2-type" evidence="7">
    <location>
        <begin position="638"/>
        <end position="665"/>
    </location>
</feature>
<keyword evidence="2" id="KW-0677">Repeat</keyword>
<evidence type="ECO:0000256" key="2">
    <source>
        <dbReference type="ARBA" id="ARBA00022737"/>
    </source>
</evidence>
<feature type="compositionally biased region" description="Low complexity" evidence="6">
    <location>
        <begin position="486"/>
        <end position="502"/>
    </location>
</feature>
<keyword evidence="4" id="KW-0862">Zinc</keyword>
<dbReference type="FunFam" id="3.30.160.60:FF:000100">
    <property type="entry name" value="Zinc finger 45-like"/>
    <property type="match status" value="1"/>
</dbReference>
<evidence type="ECO:0000313" key="9">
    <source>
        <dbReference type="EMBL" id="CAD7637441.1"/>
    </source>
</evidence>
<feature type="domain" description="C2H2-type" evidence="7">
    <location>
        <begin position="896"/>
        <end position="924"/>
    </location>
</feature>
<feature type="domain" description="C2H2-type" evidence="7">
    <location>
        <begin position="787"/>
        <end position="815"/>
    </location>
</feature>
<dbReference type="GO" id="GO:0005634">
    <property type="term" value="C:nucleus"/>
    <property type="evidence" value="ECO:0007669"/>
    <property type="project" value="UniProtKB-ARBA"/>
</dbReference>
<feature type="region of interest" description="Disordered" evidence="6">
    <location>
        <begin position="593"/>
        <end position="633"/>
    </location>
</feature>
<dbReference type="SUPFAM" id="SSF57667">
    <property type="entry name" value="beta-beta-alpha zinc fingers"/>
    <property type="match status" value="4"/>
</dbReference>
<keyword evidence="10" id="KW-1185">Reference proteome</keyword>
<accession>A0A7R9LB78</accession>
<feature type="domain" description="C2H2-type" evidence="7">
    <location>
        <begin position="669"/>
        <end position="696"/>
    </location>
</feature>
<feature type="region of interest" description="Disordered" evidence="6">
    <location>
        <begin position="482"/>
        <end position="525"/>
    </location>
</feature>
<feature type="compositionally biased region" description="Low complexity" evidence="6">
    <location>
        <begin position="75"/>
        <end position="92"/>
    </location>
</feature>
<dbReference type="EMBL" id="OC914912">
    <property type="protein sequence ID" value="CAD7637441.1"/>
    <property type="molecule type" value="Genomic_DNA"/>
</dbReference>
<feature type="domain" description="C2H2-type" evidence="7">
    <location>
        <begin position="731"/>
        <end position="759"/>
    </location>
</feature>
<dbReference type="EMBL" id="CAJPVJ010000087">
    <property type="protein sequence ID" value="CAG2160538.1"/>
    <property type="molecule type" value="Genomic_DNA"/>
</dbReference>
<feature type="region of interest" description="Disordered" evidence="6">
    <location>
        <begin position="73"/>
        <end position="92"/>
    </location>
</feature>
<evidence type="ECO:0000256" key="4">
    <source>
        <dbReference type="ARBA" id="ARBA00022833"/>
    </source>
</evidence>
<feature type="compositionally biased region" description="Polar residues" evidence="6">
    <location>
        <begin position="503"/>
        <end position="524"/>
    </location>
</feature>
<gene>
    <name evidence="9" type="ORF">ONB1V03_LOCUS815</name>
</gene>
<evidence type="ECO:0000256" key="1">
    <source>
        <dbReference type="ARBA" id="ARBA00022723"/>
    </source>
</evidence>
<feature type="domain" description="C2H2-type" evidence="7">
    <location>
        <begin position="851"/>
        <end position="879"/>
    </location>
</feature>
<dbReference type="SMART" id="SM00355">
    <property type="entry name" value="ZnF_C2H2"/>
    <property type="match status" value="11"/>
</dbReference>
<feature type="domain" description="C2H2-type" evidence="7">
    <location>
        <begin position="553"/>
        <end position="575"/>
    </location>
</feature>
<sequence>MMSSSPTPSSSGALQEDNIYANDELTSASSSSQYMHHLTSNTVDQNVVSSTQHNHNHNHNNHQQPFKHMLAQKYAAESTSEQAGSSSESGQQLHHNLQQFYAYSPLVSSSCSSHHFETNILDANSVQNDVIHVESTSGQLDSEDSQLMQNNVFHDNVIENLIKQEQTASMNSTLVSSTSAANMCRQDMIFDCNSEAVDSTTSAGHQLSYVQPMHAYQEPIDKIAIQSLVSMQTTDSHHLLQTHYMHQNADNSMPVLQPQMDQCVQPMEESVQHNSNVVVGVEMETPQEHVISDLPVLSRARASLPAEYLYIEEPENSVSVLGVFAKKTIPKRTQFGPVEGVIVGHNHSNVHNFNHNLMIFITETLILDQSDENQSNWMKFVRSANTFEEQNLSLISKENVSGNEIEIKFFFLTTRAIYAREELKVWYSREYAEKFNLKVLEPRTLFIQEVDEQMPAENIPHKSAPNAIDIVATGGHKLRNKIAKTQQQLQQQQQQQKQETQQSGSQTDTNGASGQTKESSSQPKYQCETCQKVFPRFYSLRRHQIMHSGEKKYKCPVCGMSFSHVYNRNRHAKKHQKVAVNKKTALNLTESNEQNVSFKASEATPKKSNANDMKPPTSLTVARKSAPKTPNNNSNKPFRCHECYKCFTTDDRLIRHAIVHSSDEQVKPLACDICQKRFLNNSALSCHLKVHSTPKDQPRRYDCVICKLWFDSTQLRKDHIVSHAHPITGQFTCPNCSKGFDEFSAVRKHIRAFHSDKQYPCTQCEKVFPRPDKLKLHMLRHSDHREFLCANCGKQFKRKDKLKEHMQRMHAPDREAKLAAKQAAKQAQQLSLQHKKFVPKVSPTDYHRFIYKCHTCLLGFKRRGMLVNHLAKRHPDIPPDSVPELNLPILKTTRDYYCQYCDKIYKSSSKRKAHIMKNHPGKSLPLSNRHKGGIPVIPGIPNPTYSATVGSITTHPHYCDWCHKQYASKAKLLQHQRKKHPEQMAIINTNARTRQRTVAMTSTPIMSQAITSQTITQTPNIMAAQNPNQSTVSLGTTTNLITILENLNSIITATMNNDLSQSNTSSADLQELLQGSSGDLLTQAMSELTATKGEGGATLIITTQPSDDDHNWSEVCEQITEV</sequence>
<dbReference type="Pfam" id="PF00096">
    <property type="entry name" value="zf-C2H2"/>
    <property type="match status" value="5"/>
</dbReference>
<dbReference type="Pfam" id="PF21549">
    <property type="entry name" value="PRDM2_PR"/>
    <property type="match status" value="1"/>
</dbReference>
<dbReference type="InterPro" id="IPR036236">
    <property type="entry name" value="Znf_C2H2_sf"/>
</dbReference>
<dbReference type="PANTHER" id="PTHR24379:SF121">
    <property type="entry name" value="C2H2-TYPE DOMAIN-CONTAINING PROTEIN"/>
    <property type="match status" value="1"/>
</dbReference>
<evidence type="ECO:0000259" key="8">
    <source>
        <dbReference type="PROSITE" id="PS50280"/>
    </source>
</evidence>
<name>A0A7R9LB78_9ACAR</name>
<feature type="domain" description="C2H2-type" evidence="7">
    <location>
        <begin position="957"/>
        <end position="985"/>
    </location>
</feature>
<evidence type="ECO:0000256" key="5">
    <source>
        <dbReference type="PROSITE-ProRule" id="PRU00042"/>
    </source>
</evidence>
<dbReference type="InterPro" id="IPR046341">
    <property type="entry name" value="SET_dom_sf"/>
</dbReference>
<dbReference type="OrthoDB" id="3535323at2759"/>
<dbReference type="PANTHER" id="PTHR24379">
    <property type="entry name" value="KRAB AND ZINC FINGER DOMAIN-CONTAINING"/>
    <property type="match status" value="1"/>
</dbReference>
<proteinExistence type="predicted"/>
<evidence type="ECO:0000259" key="7">
    <source>
        <dbReference type="PROSITE" id="PS50157"/>
    </source>
</evidence>
<dbReference type="PROSITE" id="PS50280">
    <property type="entry name" value="SET"/>
    <property type="match status" value="1"/>
</dbReference>
<feature type="domain" description="C2H2-type" evidence="7">
    <location>
        <begin position="759"/>
        <end position="786"/>
    </location>
</feature>
<dbReference type="GO" id="GO:0008276">
    <property type="term" value="F:protein methyltransferase activity"/>
    <property type="evidence" value="ECO:0007669"/>
    <property type="project" value="UniProtKB-ARBA"/>
</dbReference>
<dbReference type="Gene3D" id="2.170.270.10">
    <property type="entry name" value="SET domain"/>
    <property type="match status" value="1"/>
</dbReference>
<dbReference type="FunFam" id="3.30.160.60:FF:000347">
    <property type="entry name" value="PR domain zinc finger protein 10"/>
    <property type="match status" value="1"/>
</dbReference>